<organism evidence="8 9">
    <name type="scientific">Nakamurella aerolata</name>
    <dbReference type="NCBI Taxonomy" id="1656892"/>
    <lineage>
        <taxon>Bacteria</taxon>
        <taxon>Bacillati</taxon>
        <taxon>Actinomycetota</taxon>
        <taxon>Actinomycetes</taxon>
        <taxon>Nakamurellales</taxon>
        <taxon>Nakamurellaceae</taxon>
        <taxon>Nakamurella</taxon>
    </lineage>
</organism>
<dbReference type="GO" id="GO:0005886">
    <property type="term" value="C:plasma membrane"/>
    <property type="evidence" value="ECO:0007669"/>
    <property type="project" value="UniProtKB-SubCell"/>
</dbReference>
<name>A0A849A7U6_9ACTN</name>
<evidence type="ECO:0000256" key="2">
    <source>
        <dbReference type="ARBA" id="ARBA00022448"/>
    </source>
</evidence>
<evidence type="ECO:0000259" key="7">
    <source>
        <dbReference type="PROSITE" id="PS50850"/>
    </source>
</evidence>
<keyword evidence="9" id="KW-1185">Reference proteome</keyword>
<dbReference type="InterPro" id="IPR036259">
    <property type="entry name" value="MFS_trans_sf"/>
</dbReference>
<dbReference type="InterPro" id="IPR020846">
    <property type="entry name" value="MFS_dom"/>
</dbReference>
<dbReference type="EMBL" id="JABEND010000003">
    <property type="protein sequence ID" value="NNG35676.1"/>
    <property type="molecule type" value="Genomic_DNA"/>
</dbReference>
<feature type="transmembrane region" description="Helical" evidence="6">
    <location>
        <begin position="130"/>
        <end position="151"/>
    </location>
</feature>
<comment type="subcellular location">
    <subcellularLocation>
        <location evidence="1">Cell membrane</location>
        <topology evidence="1">Multi-pass membrane protein</topology>
    </subcellularLocation>
</comment>
<reference evidence="8 9" key="1">
    <citation type="submission" date="2020-05" db="EMBL/GenBank/DDBJ databases">
        <title>Nakamurella sp. DB0629 isolated from air conditioner.</title>
        <authorList>
            <person name="Kim D.H."/>
            <person name="Kim D.-U."/>
        </authorList>
    </citation>
    <scope>NUCLEOTIDE SEQUENCE [LARGE SCALE GENOMIC DNA]</scope>
    <source>
        <strain evidence="8 9">DB0629</strain>
    </source>
</reference>
<dbReference type="PANTHER" id="PTHR43791:SF30">
    <property type="entry name" value="INNER MEMBRANE TRANSPORT PROTEIN RHMT"/>
    <property type="match status" value="1"/>
</dbReference>
<keyword evidence="4 6" id="KW-1133">Transmembrane helix</keyword>
<dbReference type="PANTHER" id="PTHR43791">
    <property type="entry name" value="PERMEASE-RELATED"/>
    <property type="match status" value="1"/>
</dbReference>
<feature type="transmembrane region" description="Helical" evidence="6">
    <location>
        <begin position="76"/>
        <end position="95"/>
    </location>
</feature>
<evidence type="ECO:0000313" key="8">
    <source>
        <dbReference type="EMBL" id="NNG35676.1"/>
    </source>
</evidence>
<feature type="domain" description="Major facilitator superfamily (MFS) profile" evidence="7">
    <location>
        <begin position="1"/>
        <end position="190"/>
    </location>
</feature>
<sequence length="216" mass="22791">MASLGNWRVWYFSLIYFCIQIAVYGMTFTLPTQVTNITGQKLGIAAALVTAIPWVFGLLSVWYFPRLADRTRKHRPIGTGLLLVTAIGIALSGIAAGSPPIAIAGLALAAIGFVGMQPIFWALPTEYMTGYAAAAGIGLINSLGNLGGFLAPNMKDMFNRTVGGNAGLYSLAVAAVIGALLFAATRYFKRANEIEAGEFDTLSADRAVAPARAVGR</sequence>
<proteinExistence type="predicted"/>
<dbReference type="AlphaFoldDB" id="A0A849A7U6"/>
<keyword evidence="2" id="KW-0813">Transport</keyword>
<feature type="transmembrane region" description="Helical" evidence="6">
    <location>
        <begin position="166"/>
        <end position="184"/>
    </location>
</feature>
<dbReference type="PROSITE" id="PS50850">
    <property type="entry name" value="MFS"/>
    <property type="match status" value="1"/>
</dbReference>
<dbReference type="InterPro" id="IPR011701">
    <property type="entry name" value="MFS"/>
</dbReference>
<evidence type="ECO:0000256" key="1">
    <source>
        <dbReference type="ARBA" id="ARBA00004651"/>
    </source>
</evidence>
<feature type="transmembrane region" description="Helical" evidence="6">
    <location>
        <begin position="42"/>
        <end position="64"/>
    </location>
</feature>
<dbReference type="RefSeq" id="WP_171199328.1">
    <property type="nucleotide sequence ID" value="NZ_JABEND010000003.1"/>
</dbReference>
<evidence type="ECO:0000256" key="4">
    <source>
        <dbReference type="ARBA" id="ARBA00022989"/>
    </source>
</evidence>
<gene>
    <name evidence="8" type="ORF">HKD39_08105</name>
</gene>
<dbReference type="Proteomes" id="UP000562984">
    <property type="component" value="Unassembled WGS sequence"/>
</dbReference>
<dbReference type="SUPFAM" id="SSF103473">
    <property type="entry name" value="MFS general substrate transporter"/>
    <property type="match status" value="1"/>
</dbReference>
<evidence type="ECO:0000313" key="9">
    <source>
        <dbReference type="Proteomes" id="UP000562984"/>
    </source>
</evidence>
<comment type="caution">
    <text evidence="8">The sequence shown here is derived from an EMBL/GenBank/DDBJ whole genome shotgun (WGS) entry which is preliminary data.</text>
</comment>
<protein>
    <submittedName>
        <fullName evidence="8">MFS transporter</fullName>
    </submittedName>
</protein>
<feature type="transmembrane region" description="Helical" evidence="6">
    <location>
        <begin position="9"/>
        <end position="30"/>
    </location>
</feature>
<dbReference type="Gene3D" id="1.20.1250.20">
    <property type="entry name" value="MFS general substrate transporter like domains"/>
    <property type="match status" value="1"/>
</dbReference>
<keyword evidence="5 6" id="KW-0472">Membrane</keyword>
<feature type="transmembrane region" description="Helical" evidence="6">
    <location>
        <begin position="101"/>
        <end position="123"/>
    </location>
</feature>
<evidence type="ECO:0000256" key="6">
    <source>
        <dbReference type="SAM" id="Phobius"/>
    </source>
</evidence>
<dbReference type="GO" id="GO:0022857">
    <property type="term" value="F:transmembrane transporter activity"/>
    <property type="evidence" value="ECO:0007669"/>
    <property type="project" value="InterPro"/>
</dbReference>
<evidence type="ECO:0000256" key="5">
    <source>
        <dbReference type="ARBA" id="ARBA00023136"/>
    </source>
</evidence>
<evidence type="ECO:0000256" key="3">
    <source>
        <dbReference type="ARBA" id="ARBA00022692"/>
    </source>
</evidence>
<accession>A0A849A7U6</accession>
<dbReference type="Pfam" id="PF07690">
    <property type="entry name" value="MFS_1"/>
    <property type="match status" value="1"/>
</dbReference>
<keyword evidence="3 6" id="KW-0812">Transmembrane</keyword>